<keyword evidence="2" id="KW-1185">Reference proteome</keyword>
<proteinExistence type="predicted"/>
<sequence length="36" mass="4102">MLFVTISGLFLYFGIEEWNELGVNGDCPVSDEHCCY</sequence>
<gene>
    <name evidence="1" type="ORF">NE237_015300</name>
</gene>
<accession>A0A9Q0KDT1</accession>
<protein>
    <submittedName>
        <fullName evidence="1">Uncharacterized protein</fullName>
    </submittedName>
</protein>
<evidence type="ECO:0000313" key="1">
    <source>
        <dbReference type="EMBL" id="KAJ4968599.1"/>
    </source>
</evidence>
<dbReference type="AlphaFoldDB" id="A0A9Q0KDT1"/>
<dbReference type="EMBL" id="JAMYWD010000006">
    <property type="protein sequence ID" value="KAJ4968599.1"/>
    <property type="molecule type" value="Genomic_DNA"/>
</dbReference>
<evidence type="ECO:0000313" key="2">
    <source>
        <dbReference type="Proteomes" id="UP001141806"/>
    </source>
</evidence>
<comment type="caution">
    <text evidence="1">The sequence shown here is derived from an EMBL/GenBank/DDBJ whole genome shotgun (WGS) entry which is preliminary data.</text>
</comment>
<organism evidence="1 2">
    <name type="scientific">Protea cynaroides</name>
    <dbReference type="NCBI Taxonomy" id="273540"/>
    <lineage>
        <taxon>Eukaryota</taxon>
        <taxon>Viridiplantae</taxon>
        <taxon>Streptophyta</taxon>
        <taxon>Embryophyta</taxon>
        <taxon>Tracheophyta</taxon>
        <taxon>Spermatophyta</taxon>
        <taxon>Magnoliopsida</taxon>
        <taxon>Proteales</taxon>
        <taxon>Proteaceae</taxon>
        <taxon>Protea</taxon>
    </lineage>
</organism>
<name>A0A9Q0KDT1_9MAGN</name>
<reference evidence="1" key="1">
    <citation type="journal article" date="2023" name="Plant J.">
        <title>The genome of the king protea, Protea cynaroides.</title>
        <authorList>
            <person name="Chang J."/>
            <person name="Duong T.A."/>
            <person name="Schoeman C."/>
            <person name="Ma X."/>
            <person name="Roodt D."/>
            <person name="Barker N."/>
            <person name="Li Z."/>
            <person name="Van de Peer Y."/>
            <person name="Mizrachi E."/>
        </authorList>
    </citation>
    <scope>NUCLEOTIDE SEQUENCE</scope>
    <source>
        <tissue evidence="1">Young leaves</tissue>
    </source>
</reference>
<dbReference type="Proteomes" id="UP001141806">
    <property type="component" value="Unassembled WGS sequence"/>
</dbReference>